<accession>A0AAU6VZU6</accession>
<name>A0AAU6VZU6_9VIRU</name>
<reference evidence="1" key="1">
    <citation type="journal article" date="2024" name="J. Gen. Virol.">
        <title>Novel phages of Pseudomonas syringae unveil numerous potential auxiliary metabolic genes.</title>
        <authorList>
            <person name="Feltin C."/>
            <person name="Garneau J.R."/>
            <person name="Morris C.E."/>
            <person name="Berard A."/>
            <person name="Torres-Barcelo C."/>
        </authorList>
    </citation>
    <scope>NUCLEOTIDE SEQUENCE</scope>
</reference>
<dbReference type="EMBL" id="PP179316">
    <property type="protein sequence ID" value="XAI69965.1"/>
    <property type="molecule type" value="Genomic_DNA"/>
</dbReference>
<proteinExistence type="predicted"/>
<gene>
    <name evidence="1" type="ORF">Pavpe01_00053</name>
</gene>
<evidence type="ECO:0000313" key="1">
    <source>
        <dbReference type="EMBL" id="XAI69965.1"/>
    </source>
</evidence>
<protein>
    <submittedName>
        <fullName evidence="1">Endonuclease</fullName>
    </submittedName>
</protein>
<sequence length="67" mass="7639">MTQQATGWRDQTRQLLKNRPRTLAYETIAAETGLSVPWLRAFAAEQSDNPGVVYVETLYVYLSNYKG</sequence>
<organism evidence="1">
    <name type="scientific">Pseudomonas phage Pavpe01</name>
    <dbReference type="NCBI Taxonomy" id="3138545"/>
    <lineage>
        <taxon>Viruses</taxon>
    </lineage>
</organism>
<keyword evidence="1" id="KW-0255">Endonuclease</keyword>
<keyword evidence="1" id="KW-0378">Hydrolase</keyword>
<dbReference type="GO" id="GO:0004519">
    <property type="term" value="F:endonuclease activity"/>
    <property type="evidence" value="ECO:0007669"/>
    <property type="project" value="UniProtKB-KW"/>
</dbReference>
<keyword evidence="1" id="KW-0540">Nuclease</keyword>